<protein>
    <recommendedName>
        <fullName evidence="4">SET domain-containing protein</fullName>
    </recommendedName>
</protein>
<keyword evidence="1" id="KW-0732">Signal</keyword>
<evidence type="ECO:0000313" key="3">
    <source>
        <dbReference type="Proteomes" id="UP001187682"/>
    </source>
</evidence>
<accession>A0AAE8N060</accession>
<dbReference type="PANTHER" id="PTHR47332">
    <property type="entry name" value="SET DOMAIN-CONTAINING PROTEIN 5"/>
    <property type="match status" value="1"/>
</dbReference>
<comment type="caution">
    <text evidence="2">The sequence shown here is derived from an EMBL/GenBank/DDBJ whole genome shotgun (WGS) entry which is preliminary data.</text>
</comment>
<dbReference type="AlphaFoldDB" id="A0AAE8N060"/>
<feature type="signal peptide" evidence="1">
    <location>
        <begin position="1"/>
        <end position="21"/>
    </location>
</feature>
<name>A0AAE8N060_9PEZI</name>
<feature type="chain" id="PRO_5041931494" description="SET domain-containing protein" evidence="1">
    <location>
        <begin position="22"/>
        <end position="258"/>
    </location>
</feature>
<sequence length="258" mass="27984">MARLSTLGIGLLSHAAGLARGFEPLSHGEAETAALTAGLGQCGPFPPGPLERTNPTCAPSLIEDFGTDPADWLPWTHRPYCADTPYCVFTNAHFHGNNGISIITTPALAAHTLDTIESTFASPFRQAFLDPEGRPAYEVRDIPGKGKGAVAVRTIRKGERFMVDYAGIIADTDFPAQLKMADGRKLLEAAVDQLPRMEKIRDLARSTDTQTRVVEDLLRTNSFGMTVEERNVMGLFPEISHLHAILGEDIRNDGHGHA</sequence>
<dbReference type="Proteomes" id="UP001187682">
    <property type="component" value="Unassembled WGS sequence"/>
</dbReference>
<evidence type="ECO:0008006" key="4">
    <source>
        <dbReference type="Google" id="ProtNLM"/>
    </source>
</evidence>
<evidence type="ECO:0000313" key="2">
    <source>
        <dbReference type="EMBL" id="SPO04011.1"/>
    </source>
</evidence>
<organism evidence="2 3">
    <name type="scientific">Cephalotrichum gorgonifer</name>
    <dbReference type="NCBI Taxonomy" id="2041049"/>
    <lineage>
        <taxon>Eukaryota</taxon>
        <taxon>Fungi</taxon>
        <taxon>Dikarya</taxon>
        <taxon>Ascomycota</taxon>
        <taxon>Pezizomycotina</taxon>
        <taxon>Sordariomycetes</taxon>
        <taxon>Hypocreomycetidae</taxon>
        <taxon>Microascales</taxon>
        <taxon>Microascaceae</taxon>
        <taxon>Cephalotrichum</taxon>
    </lineage>
</organism>
<dbReference type="PANTHER" id="PTHR47332:SF6">
    <property type="entry name" value="SET DOMAIN-CONTAINING PROTEIN"/>
    <property type="match status" value="1"/>
</dbReference>
<dbReference type="EMBL" id="ONZQ02000009">
    <property type="protein sequence ID" value="SPO04011.1"/>
    <property type="molecule type" value="Genomic_DNA"/>
</dbReference>
<dbReference type="InterPro" id="IPR053185">
    <property type="entry name" value="SET_domain_protein"/>
</dbReference>
<gene>
    <name evidence="2" type="ORF">DNG_06694</name>
</gene>
<proteinExistence type="predicted"/>
<keyword evidence="3" id="KW-1185">Reference proteome</keyword>
<reference evidence="2" key="1">
    <citation type="submission" date="2018-03" db="EMBL/GenBank/DDBJ databases">
        <authorList>
            <person name="Guldener U."/>
        </authorList>
    </citation>
    <scope>NUCLEOTIDE SEQUENCE</scope>
</reference>
<evidence type="ECO:0000256" key="1">
    <source>
        <dbReference type="SAM" id="SignalP"/>
    </source>
</evidence>